<proteinExistence type="predicted"/>
<name>A0AAV0NIT0_9ROSI</name>
<keyword evidence="1" id="KW-0472">Membrane</keyword>
<accession>A0AAV0NIT0</accession>
<keyword evidence="1" id="KW-1133">Transmembrane helix</keyword>
<keyword evidence="1" id="KW-0812">Transmembrane</keyword>
<keyword evidence="3" id="KW-1185">Reference proteome</keyword>
<evidence type="ECO:0000313" key="2">
    <source>
        <dbReference type="EMBL" id="CAI0458439.1"/>
    </source>
</evidence>
<dbReference type="EMBL" id="CAMGYJ010000008">
    <property type="protein sequence ID" value="CAI0458439.1"/>
    <property type="molecule type" value="Genomic_DNA"/>
</dbReference>
<reference evidence="2" key="1">
    <citation type="submission" date="2022-08" db="EMBL/GenBank/DDBJ databases">
        <authorList>
            <person name="Gutierrez-Valencia J."/>
        </authorList>
    </citation>
    <scope>NUCLEOTIDE SEQUENCE</scope>
</reference>
<feature type="transmembrane region" description="Helical" evidence="1">
    <location>
        <begin position="56"/>
        <end position="72"/>
    </location>
</feature>
<dbReference type="AlphaFoldDB" id="A0AAV0NIT0"/>
<organism evidence="2 3">
    <name type="scientific">Linum tenue</name>
    <dbReference type="NCBI Taxonomy" id="586396"/>
    <lineage>
        <taxon>Eukaryota</taxon>
        <taxon>Viridiplantae</taxon>
        <taxon>Streptophyta</taxon>
        <taxon>Embryophyta</taxon>
        <taxon>Tracheophyta</taxon>
        <taxon>Spermatophyta</taxon>
        <taxon>Magnoliopsida</taxon>
        <taxon>eudicotyledons</taxon>
        <taxon>Gunneridae</taxon>
        <taxon>Pentapetalae</taxon>
        <taxon>rosids</taxon>
        <taxon>fabids</taxon>
        <taxon>Malpighiales</taxon>
        <taxon>Linaceae</taxon>
        <taxon>Linum</taxon>
    </lineage>
</organism>
<evidence type="ECO:0000256" key="1">
    <source>
        <dbReference type="SAM" id="Phobius"/>
    </source>
</evidence>
<evidence type="ECO:0000313" key="3">
    <source>
        <dbReference type="Proteomes" id="UP001154282"/>
    </source>
</evidence>
<comment type="caution">
    <text evidence="2">The sequence shown here is derived from an EMBL/GenBank/DDBJ whole genome shotgun (WGS) entry which is preliminary data.</text>
</comment>
<sequence>MLVSDMSDWNSTPNVFASCFGVMILASITMQLFWIELMSCCTDNGMFLSPIFSERVISVLTILPIVATRFLWDSIHFRFPIHSFVIGFCTMFRGSPNPG</sequence>
<feature type="transmembrane region" description="Helical" evidence="1">
    <location>
        <begin position="15"/>
        <end position="35"/>
    </location>
</feature>
<dbReference type="Proteomes" id="UP001154282">
    <property type="component" value="Unassembled WGS sequence"/>
</dbReference>
<protein>
    <submittedName>
        <fullName evidence="2">Uncharacterized protein</fullName>
    </submittedName>
</protein>
<gene>
    <name evidence="2" type="ORF">LITE_LOCUS33534</name>
</gene>